<evidence type="ECO:0000256" key="3">
    <source>
        <dbReference type="ARBA" id="ARBA00023163"/>
    </source>
</evidence>
<dbReference type="PANTHER" id="PTHR43280:SF29">
    <property type="entry name" value="ARAC-FAMILY TRANSCRIPTIONAL REGULATOR"/>
    <property type="match status" value="1"/>
</dbReference>
<feature type="domain" description="HTH araC/xylS-type" evidence="6">
    <location>
        <begin position="226"/>
        <end position="330"/>
    </location>
</feature>
<dbReference type="EMBL" id="JBHSLF010000011">
    <property type="protein sequence ID" value="MFC5343320.1"/>
    <property type="molecule type" value="Genomic_DNA"/>
</dbReference>
<keyword evidence="8" id="KW-1185">Reference proteome</keyword>
<dbReference type="Proteomes" id="UP001596152">
    <property type="component" value="Unassembled WGS sequence"/>
</dbReference>
<reference evidence="8" key="1">
    <citation type="journal article" date="2019" name="Int. J. Syst. Evol. Microbiol.">
        <title>The Global Catalogue of Microorganisms (GCM) 10K type strain sequencing project: providing services to taxonomists for standard genome sequencing and annotation.</title>
        <authorList>
            <consortium name="The Broad Institute Genomics Platform"/>
            <consortium name="The Broad Institute Genome Sequencing Center for Infectious Disease"/>
            <person name="Wu L."/>
            <person name="Ma J."/>
        </authorList>
    </citation>
    <scope>NUCLEOTIDE SEQUENCE [LARGE SCALE GENOMIC DNA]</scope>
    <source>
        <strain evidence="8">JCM 12125</strain>
    </source>
</reference>
<feature type="transmembrane region" description="Helical" evidence="5">
    <location>
        <begin position="58"/>
        <end position="78"/>
    </location>
</feature>
<dbReference type="PROSITE" id="PS00041">
    <property type="entry name" value="HTH_ARAC_FAMILY_1"/>
    <property type="match status" value="1"/>
</dbReference>
<organism evidence="7 8">
    <name type="scientific">Brevundimonas staleyi</name>
    <dbReference type="NCBI Taxonomy" id="74326"/>
    <lineage>
        <taxon>Bacteria</taxon>
        <taxon>Pseudomonadati</taxon>
        <taxon>Pseudomonadota</taxon>
        <taxon>Alphaproteobacteria</taxon>
        <taxon>Caulobacterales</taxon>
        <taxon>Caulobacteraceae</taxon>
        <taxon>Brevundimonas</taxon>
    </lineage>
</organism>
<name>A0ABW0FNL7_9CAUL</name>
<dbReference type="InterPro" id="IPR018060">
    <property type="entry name" value="HTH_AraC"/>
</dbReference>
<sequence>MTPQELDVIVRVAGATLLIWTAIRLRSDGRRYFAALAICLCGFLAGNTPDPTLQMSGLLGRIAVIATGYAAVFLWWWCLAVFDARFRPRGVVLGVGVLWSVIASADRGLFGPVLAERGLSYVLLALGLFMIGHLGWRLLTDRADDMIDQRRRARAAVVLVLGGQLLVDVCVDLTLGLEWQPRWFSIVQNMAILGSVAWMQSLDLTKRRPAEATPLPAPPVSDPLAARLAHLMEVERLYLDPGLSFADVVRAMGVPERQVRGLIHREGHDHFRSFLNARRVAEARRRLADPAHRSEKLIAIAFDCGFASLASFNRAFRDFEGRTPSAFRAEALGETRPAPGSEERSAGF</sequence>
<dbReference type="InterPro" id="IPR018062">
    <property type="entry name" value="HTH_AraC-typ_CS"/>
</dbReference>
<dbReference type="Gene3D" id="1.10.10.60">
    <property type="entry name" value="Homeodomain-like"/>
    <property type="match status" value="1"/>
</dbReference>
<keyword evidence="1" id="KW-0805">Transcription regulation</keyword>
<feature type="transmembrane region" description="Helical" evidence="5">
    <location>
        <begin position="90"/>
        <end position="106"/>
    </location>
</feature>
<dbReference type="PANTHER" id="PTHR43280">
    <property type="entry name" value="ARAC-FAMILY TRANSCRIPTIONAL REGULATOR"/>
    <property type="match status" value="1"/>
</dbReference>
<keyword evidence="5" id="KW-1133">Transmembrane helix</keyword>
<evidence type="ECO:0000256" key="2">
    <source>
        <dbReference type="ARBA" id="ARBA00023125"/>
    </source>
</evidence>
<accession>A0ABW0FNL7</accession>
<gene>
    <name evidence="7" type="ORF">ACFPIE_05290</name>
</gene>
<keyword evidence="2" id="KW-0238">DNA-binding</keyword>
<evidence type="ECO:0000313" key="7">
    <source>
        <dbReference type="EMBL" id="MFC5343320.1"/>
    </source>
</evidence>
<feature type="region of interest" description="Disordered" evidence="4">
    <location>
        <begin position="328"/>
        <end position="348"/>
    </location>
</feature>
<dbReference type="RefSeq" id="WP_374038870.1">
    <property type="nucleotide sequence ID" value="NZ_CP169082.1"/>
</dbReference>
<keyword evidence="3" id="KW-0804">Transcription</keyword>
<feature type="transmembrane region" description="Helical" evidence="5">
    <location>
        <begin position="30"/>
        <end position="46"/>
    </location>
</feature>
<dbReference type="Pfam" id="PF12833">
    <property type="entry name" value="HTH_18"/>
    <property type="match status" value="1"/>
</dbReference>
<keyword evidence="5" id="KW-0812">Transmembrane</keyword>
<evidence type="ECO:0000259" key="6">
    <source>
        <dbReference type="PROSITE" id="PS01124"/>
    </source>
</evidence>
<dbReference type="InterPro" id="IPR009057">
    <property type="entry name" value="Homeodomain-like_sf"/>
</dbReference>
<dbReference type="SMART" id="SM00342">
    <property type="entry name" value="HTH_ARAC"/>
    <property type="match status" value="1"/>
</dbReference>
<evidence type="ECO:0000256" key="4">
    <source>
        <dbReference type="SAM" id="MobiDB-lite"/>
    </source>
</evidence>
<comment type="caution">
    <text evidence="7">The sequence shown here is derived from an EMBL/GenBank/DDBJ whole genome shotgun (WGS) entry which is preliminary data.</text>
</comment>
<feature type="transmembrane region" description="Helical" evidence="5">
    <location>
        <begin position="118"/>
        <end position="136"/>
    </location>
</feature>
<evidence type="ECO:0000256" key="5">
    <source>
        <dbReference type="SAM" id="Phobius"/>
    </source>
</evidence>
<dbReference type="PROSITE" id="PS01124">
    <property type="entry name" value="HTH_ARAC_FAMILY_2"/>
    <property type="match status" value="1"/>
</dbReference>
<feature type="transmembrane region" description="Helical" evidence="5">
    <location>
        <begin position="156"/>
        <end position="177"/>
    </location>
</feature>
<evidence type="ECO:0000313" key="8">
    <source>
        <dbReference type="Proteomes" id="UP001596152"/>
    </source>
</evidence>
<dbReference type="SUPFAM" id="SSF46689">
    <property type="entry name" value="Homeodomain-like"/>
    <property type="match status" value="1"/>
</dbReference>
<proteinExistence type="predicted"/>
<protein>
    <submittedName>
        <fullName evidence="7">Helix-turn-helix domain-containing protein</fullName>
    </submittedName>
</protein>
<keyword evidence="5" id="KW-0472">Membrane</keyword>
<evidence type="ECO:0000256" key="1">
    <source>
        <dbReference type="ARBA" id="ARBA00023015"/>
    </source>
</evidence>